<evidence type="ECO:0000313" key="3">
    <source>
        <dbReference type="Proteomes" id="UP000623467"/>
    </source>
</evidence>
<feature type="region of interest" description="Disordered" evidence="1">
    <location>
        <begin position="1"/>
        <end position="40"/>
    </location>
</feature>
<accession>A0A8H6Y069</accession>
<sequence length="154" mass="17425">MDSVPASRISSKETSVQSAAAGVPMTAGSNRQTAASEPVATASRTRITLDVLERSAADWSCGYSKPMTDVWCRPRFQWRSWQQNRIPLHLGLNRLNIVNPSSSNMIHFPLFSPIPPLCLLYPFSFRIDYDNSGHTELHTHLRGTEERRERDQIK</sequence>
<dbReference type="EMBL" id="JACAZH010000016">
    <property type="protein sequence ID" value="KAF7349400.1"/>
    <property type="molecule type" value="Genomic_DNA"/>
</dbReference>
<organism evidence="2 3">
    <name type="scientific">Mycena sanguinolenta</name>
    <dbReference type="NCBI Taxonomy" id="230812"/>
    <lineage>
        <taxon>Eukaryota</taxon>
        <taxon>Fungi</taxon>
        <taxon>Dikarya</taxon>
        <taxon>Basidiomycota</taxon>
        <taxon>Agaricomycotina</taxon>
        <taxon>Agaricomycetes</taxon>
        <taxon>Agaricomycetidae</taxon>
        <taxon>Agaricales</taxon>
        <taxon>Marasmiineae</taxon>
        <taxon>Mycenaceae</taxon>
        <taxon>Mycena</taxon>
    </lineage>
</organism>
<dbReference type="Proteomes" id="UP000623467">
    <property type="component" value="Unassembled WGS sequence"/>
</dbReference>
<evidence type="ECO:0000256" key="1">
    <source>
        <dbReference type="SAM" id="MobiDB-lite"/>
    </source>
</evidence>
<feature type="compositionally biased region" description="Polar residues" evidence="1">
    <location>
        <begin position="8"/>
        <end position="18"/>
    </location>
</feature>
<comment type="caution">
    <text evidence="2">The sequence shown here is derived from an EMBL/GenBank/DDBJ whole genome shotgun (WGS) entry which is preliminary data.</text>
</comment>
<dbReference type="AlphaFoldDB" id="A0A8H6Y069"/>
<gene>
    <name evidence="2" type="ORF">MSAN_01729800</name>
</gene>
<reference evidence="2" key="1">
    <citation type="submission" date="2020-05" db="EMBL/GenBank/DDBJ databases">
        <title>Mycena genomes resolve the evolution of fungal bioluminescence.</title>
        <authorList>
            <person name="Tsai I.J."/>
        </authorList>
    </citation>
    <scope>NUCLEOTIDE SEQUENCE</scope>
    <source>
        <strain evidence="2">160909Yilan</strain>
    </source>
</reference>
<name>A0A8H6Y069_9AGAR</name>
<keyword evidence="3" id="KW-1185">Reference proteome</keyword>
<protein>
    <submittedName>
        <fullName evidence="2">Uncharacterized protein</fullName>
    </submittedName>
</protein>
<evidence type="ECO:0000313" key="2">
    <source>
        <dbReference type="EMBL" id="KAF7349400.1"/>
    </source>
</evidence>
<proteinExistence type="predicted"/>